<feature type="region of interest" description="Disordered" evidence="1">
    <location>
        <begin position="100"/>
        <end position="128"/>
    </location>
</feature>
<feature type="compositionally biased region" description="Low complexity" evidence="1">
    <location>
        <begin position="114"/>
        <end position="127"/>
    </location>
</feature>
<feature type="region of interest" description="Disordered" evidence="1">
    <location>
        <begin position="762"/>
        <end position="795"/>
    </location>
</feature>
<feature type="region of interest" description="Disordered" evidence="1">
    <location>
        <begin position="1"/>
        <end position="25"/>
    </location>
</feature>
<reference evidence="3" key="1">
    <citation type="journal article" date="2006" name="PLoS Biol.">
        <title>Macronuclear genome sequence of the ciliate Tetrahymena thermophila, a model eukaryote.</title>
        <authorList>
            <person name="Eisen J.A."/>
            <person name="Coyne R.S."/>
            <person name="Wu M."/>
            <person name="Wu D."/>
            <person name="Thiagarajan M."/>
            <person name="Wortman J.R."/>
            <person name="Badger J.H."/>
            <person name="Ren Q."/>
            <person name="Amedeo P."/>
            <person name="Jones K.M."/>
            <person name="Tallon L.J."/>
            <person name="Delcher A.L."/>
            <person name="Salzberg S.L."/>
            <person name="Silva J.C."/>
            <person name="Haas B.J."/>
            <person name="Majoros W.H."/>
            <person name="Farzad M."/>
            <person name="Carlton J.M."/>
            <person name="Smith R.K. Jr."/>
            <person name="Garg J."/>
            <person name="Pearlman R.E."/>
            <person name="Karrer K.M."/>
            <person name="Sun L."/>
            <person name="Manning G."/>
            <person name="Elde N.C."/>
            <person name="Turkewitz A.P."/>
            <person name="Asai D.J."/>
            <person name="Wilkes D.E."/>
            <person name="Wang Y."/>
            <person name="Cai H."/>
            <person name="Collins K."/>
            <person name="Stewart B.A."/>
            <person name="Lee S.R."/>
            <person name="Wilamowska K."/>
            <person name="Weinberg Z."/>
            <person name="Ruzzo W.L."/>
            <person name="Wloga D."/>
            <person name="Gaertig J."/>
            <person name="Frankel J."/>
            <person name="Tsao C.-C."/>
            <person name="Gorovsky M.A."/>
            <person name="Keeling P.J."/>
            <person name="Waller R.F."/>
            <person name="Patron N.J."/>
            <person name="Cherry J.M."/>
            <person name="Stover N.A."/>
            <person name="Krieger C.J."/>
            <person name="del Toro C."/>
            <person name="Ryder H.F."/>
            <person name="Williamson S.C."/>
            <person name="Barbeau R.A."/>
            <person name="Hamilton E.P."/>
            <person name="Orias E."/>
        </authorList>
    </citation>
    <scope>NUCLEOTIDE SEQUENCE [LARGE SCALE GENOMIC DNA]</scope>
    <source>
        <strain evidence="3">SB210</strain>
    </source>
</reference>
<organism evidence="2 3">
    <name type="scientific">Tetrahymena thermophila (strain SB210)</name>
    <dbReference type="NCBI Taxonomy" id="312017"/>
    <lineage>
        <taxon>Eukaryota</taxon>
        <taxon>Sar</taxon>
        <taxon>Alveolata</taxon>
        <taxon>Ciliophora</taxon>
        <taxon>Intramacronucleata</taxon>
        <taxon>Oligohymenophorea</taxon>
        <taxon>Hymenostomatida</taxon>
        <taxon>Tetrahymenina</taxon>
        <taxon>Tetrahymenidae</taxon>
        <taxon>Tetrahymena</taxon>
    </lineage>
</organism>
<proteinExistence type="predicted"/>
<feature type="compositionally biased region" description="Acidic residues" evidence="1">
    <location>
        <begin position="773"/>
        <end position="793"/>
    </location>
</feature>
<accession>I7MCP8</accession>
<feature type="compositionally biased region" description="Basic and acidic residues" evidence="1">
    <location>
        <begin position="100"/>
        <end position="112"/>
    </location>
</feature>
<feature type="region of interest" description="Disordered" evidence="1">
    <location>
        <begin position="279"/>
        <end position="301"/>
    </location>
</feature>
<feature type="region of interest" description="Disordered" evidence="1">
    <location>
        <begin position="688"/>
        <end position="717"/>
    </location>
</feature>
<dbReference type="GeneID" id="7829223"/>
<dbReference type="InParanoid" id="I7MCP8"/>
<evidence type="ECO:0000313" key="2">
    <source>
        <dbReference type="EMBL" id="EAR84594.1"/>
    </source>
</evidence>
<feature type="region of interest" description="Disordered" evidence="1">
    <location>
        <begin position="354"/>
        <end position="378"/>
    </location>
</feature>
<protein>
    <submittedName>
        <fullName evidence="2">Uncharacterized protein</fullName>
    </submittedName>
</protein>
<dbReference type="Proteomes" id="UP000009168">
    <property type="component" value="Unassembled WGS sequence"/>
</dbReference>
<dbReference type="EMBL" id="GG662698">
    <property type="protein sequence ID" value="EAR84594.1"/>
    <property type="molecule type" value="Genomic_DNA"/>
</dbReference>
<feature type="compositionally biased region" description="Low complexity" evidence="1">
    <location>
        <begin position="573"/>
        <end position="591"/>
    </location>
</feature>
<dbReference type="KEGG" id="tet:TTHERM_00648560"/>
<name>I7MCP8_TETTS</name>
<dbReference type="AlphaFoldDB" id="I7MCP8"/>
<dbReference type="HOGENOM" id="CLU_349013_0_0_1"/>
<dbReference type="RefSeq" id="XP_001032257.1">
    <property type="nucleotide sequence ID" value="XM_001032257.1"/>
</dbReference>
<feature type="region of interest" description="Disordered" evidence="1">
    <location>
        <begin position="569"/>
        <end position="591"/>
    </location>
</feature>
<gene>
    <name evidence="2" type="ORF">TTHERM_00648560</name>
</gene>
<feature type="region of interest" description="Disordered" evidence="1">
    <location>
        <begin position="158"/>
        <end position="178"/>
    </location>
</feature>
<keyword evidence="3" id="KW-1185">Reference proteome</keyword>
<sequence>MDMQNNSLNKKSENTIDISQPLTSQKQSYDNLEKIMREQLESLKNSANILRSNGQSNINNEGFLSQCSNRIRIRQKSNIRNKIEQNQKNILSINEEKLIKNENDEPNRKDKSVNQNNHFNKNNNNGNILQVIRHDKENIRISTASQNRDQHISSKIEERLEENQSSQPSSLVQSPSRKRSNFVVGNSFVENRLNFDNNKPYLFKRLKQQLDNSKGFSFYQDVGEKKGSSLQTSTIQSSYYNNSNNSSIINSNNNSNIIRIRSKNPKDLSDLSNIHTQISNNKSTLRSNKKEEQNSSLQNSLADSQLYQQQIRKRNSLYQNSTQNQQINNKINSQNQRNGNGLSNQHNFYSIKNSVSQNTSQKRDNSNSLNQKYPTLMRRNDNNQLVKVFQNETKNRDKQDTLRLIQIKKEQEDLIRQQNEQRKLEIIKKQKEIDSLFQTTKEQLYGSQIEKMSSVGQHIYQQREKYFNQLKNNQQLQLPQKDNEPSPPQYTHESLAYATQGTQLNEPYSKLNAQQIQNGDDKIKMILKKRKKSSKKNKKKKKVIPIKIEQGENGNYIINKKEKKQLTCRNNDKSNNNSDQQQLSNNKSSKNCLIKKKKISIRYQDQNIKSSQEQARIDELILQDIRNSDMLYPNSSRKDYQLNTFRALQNHADQIDKQNKETHNKNYDSGSIIYQNLDDDYYSLKTQQQQKNTTNISRFSNKKQISHRNPLSSHDKDDMEDLFDVKINTGQNLDLFKLQSFPKINDSYETFNGNKDNNFKQDFFNSNKKISDSENDEEDEEEENDEDEQYDIIESDKKNIKEKKISFQ</sequence>
<feature type="compositionally biased region" description="Low complexity" evidence="1">
    <location>
        <begin position="164"/>
        <end position="175"/>
    </location>
</feature>
<feature type="compositionally biased region" description="Polar residues" evidence="1">
    <location>
        <begin position="354"/>
        <end position="373"/>
    </location>
</feature>
<evidence type="ECO:0000313" key="3">
    <source>
        <dbReference type="Proteomes" id="UP000009168"/>
    </source>
</evidence>
<evidence type="ECO:0000256" key="1">
    <source>
        <dbReference type="SAM" id="MobiDB-lite"/>
    </source>
</evidence>